<dbReference type="SUPFAM" id="SSF53300">
    <property type="entry name" value="vWA-like"/>
    <property type="match status" value="1"/>
</dbReference>
<protein>
    <recommendedName>
        <fullName evidence="1">VWFA domain-containing protein</fullName>
    </recommendedName>
</protein>
<keyword evidence="3" id="KW-1185">Reference proteome</keyword>
<evidence type="ECO:0000313" key="2">
    <source>
        <dbReference type="EMBL" id="QGT98869.1"/>
    </source>
</evidence>
<dbReference type="InterPro" id="IPR052989">
    <property type="entry name" value="Mg-chelatase_DI-like"/>
</dbReference>
<organism evidence="2 3">
    <name type="scientific">Candidatus Syntrophocurvum alkaliphilum</name>
    <dbReference type="NCBI Taxonomy" id="2293317"/>
    <lineage>
        <taxon>Bacteria</taxon>
        <taxon>Bacillati</taxon>
        <taxon>Bacillota</taxon>
        <taxon>Clostridia</taxon>
        <taxon>Eubacteriales</taxon>
        <taxon>Syntrophomonadaceae</taxon>
        <taxon>Candidatus Syntrophocurvum</taxon>
    </lineage>
</organism>
<dbReference type="Proteomes" id="UP000426444">
    <property type="component" value="Chromosome"/>
</dbReference>
<dbReference type="InterPro" id="IPR036465">
    <property type="entry name" value="vWFA_dom_sf"/>
</dbReference>
<gene>
    <name evidence="2" type="ORF">SYNTR_0276</name>
</gene>
<dbReference type="InterPro" id="IPR002035">
    <property type="entry name" value="VWF_A"/>
</dbReference>
<sequence>MTSKTNIDIAVAVGNYLNLYFGQNQGVRLGESAVVSCKAHAKMPEKKLKGQIKVLANRDAGKTYLDYVDADQVVHIDLFHQPGYLDPVNIAKAIFNNLDSYILEKDPQLKFAEDEKFKILINYANQIYIANKHGAGTLYELYQNNVKPLTDEEEGHDHIHILARLKKEEYYIVYLIATAVEEIILTSNINLAKVRNILHGNEKQQEESFAGYIKLPWKNFRGKDAAALPDKENVNQLVMKLAEKFGGVDEIEEFMECYSTNIFKRKGMEQQKKKWGDVEHYVEQLKELDLIKDTPFGRVVTNKGLKLKNYVINNKCELETEIRRNIRKAPSGGSSRFQKLGKKDSQVSKVEFTNRNKTINNPETFRGDLAVPETVIQAKKNAFLRGENCLTIQRQDLHHYKKKSYVPIDVCLLIDASGSMAGDKRQAACYLAEHLLLTGKEKVAVVTFQERESRIVVPFTRNHKLLSQGLSTIWPAGLTPLADGIMTAVKHIENSKVRNPLLVLITDGIPNAPLWTVDAKTDALIAAGHIAENNTRFICIGVESNKFYMEKLSDKADGALYLVDDLNKDNLINIVRHEKKAMFNAM</sequence>
<dbReference type="Gene3D" id="3.40.50.410">
    <property type="entry name" value="von Willebrand factor, type A domain"/>
    <property type="match status" value="1"/>
</dbReference>
<proteinExistence type="predicted"/>
<feature type="domain" description="VWFA" evidence="1">
    <location>
        <begin position="409"/>
        <end position="586"/>
    </location>
</feature>
<dbReference type="AlphaFoldDB" id="A0A6I6DGW1"/>
<dbReference type="KEGG" id="salq:SYNTR_0276"/>
<dbReference type="RefSeq" id="WP_156202819.1">
    <property type="nucleotide sequence ID" value="NZ_CP046457.1"/>
</dbReference>
<dbReference type="PANTHER" id="PTHR35023:SF1">
    <property type="entry name" value="MG-PROTOPORPHYRIN IX CHELATASE"/>
    <property type="match status" value="1"/>
</dbReference>
<evidence type="ECO:0000313" key="3">
    <source>
        <dbReference type="Proteomes" id="UP000426444"/>
    </source>
</evidence>
<dbReference type="Pfam" id="PF13519">
    <property type="entry name" value="VWA_2"/>
    <property type="match status" value="1"/>
</dbReference>
<dbReference type="SMART" id="SM00327">
    <property type="entry name" value="VWA"/>
    <property type="match status" value="1"/>
</dbReference>
<dbReference type="EMBL" id="CP046457">
    <property type="protein sequence ID" value="QGT98869.1"/>
    <property type="molecule type" value="Genomic_DNA"/>
</dbReference>
<name>A0A6I6DGW1_9FIRM</name>
<dbReference type="OrthoDB" id="9806395at2"/>
<accession>A0A6I6DGW1</accession>
<dbReference type="PANTHER" id="PTHR35023">
    <property type="entry name" value="CHELATASE-RELATED"/>
    <property type="match status" value="1"/>
</dbReference>
<dbReference type="PROSITE" id="PS50234">
    <property type="entry name" value="VWFA"/>
    <property type="match status" value="1"/>
</dbReference>
<reference evidence="3" key="1">
    <citation type="journal article" date="2019" name="Microbiology">
        <title>Complete Genome Sequence of an Uncultured Bacterium of the Candidate Phylum Bipolaricaulota.</title>
        <authorList>
            <person name="Kadnikov V.V."/>
            <person name="Mardanov A.V."/>
            <person name="Beletsky A.V."/>
            <person name="Frank Y.A."/>
            <person name="Karnachuk O.V."/>
            <person name="Ravin N.V."/>
        </authorList>
    </citation>
    <scope>NUCLEOTIDE SEQUENCE [LARGE SCALE GENOMIC DNA]</scope>
</reference>
<evidence type="ECO:0000259" key="1">
    <source>
        <dbReference type="PROSITE" id="PS50234"/>
    </source>
</evidence>